<accession>A0A016TNR2</accession>
<dbReference type="GO" id="GO:0000462">
    <property type="term" value="P:maturation of SSU-rRNA from tricistronic rRNA transcript (SSU-rRNA, 5.8S rRNA, LSU-rRNA)"/>
    <property type="evidence" value="ECO:0007669"/>
    <property type="project" value="InterPro"/>
</dbReference>
<dbReference type="Proteomes" id="UP000024635">
    <property type="component" value="Unassembled WGS sequence"/>
</dbReference>
<evidence type="ECO:0000313" key="2">
    <source>
        <dbReference type="Proteomes" id="UP000024635"/>
    </source>
</evidence>
<dbReference type="EMBL" id="JARK01001422">
    <property type="protein sequence ID" value="EYC04634.1"/>
    <property type="molecule type" value="Genomic_DNA"/>
</dbReference>
<dbReference type="GO" id="GO:0030686">
    <property type="term" value="C:90S preribosome"/>
    <property type="evidence" value="ECO:0007669"/>
    <property type="project" value="InterPro"/>
</dbReference>
<dbReference type="InterPro" id="IPR011047">
    <property type="entry name" value="Quinoprotein_ADH-like_sf"/>
</dbReference>
<dbReference type="OrthoDB" id="8883818at2759"/>
<comment type="caution">
    <text evidence="1">The sequence shown here is derived from an EMBL/GenBank/DDBJ whole genome shotgun (WGS) entry which is preliminary data.</text>
</comment>
<dbReference type="STRING" id="53326.A0A016TNR2"/>
<dbReference type="AlphaFoldDB" id="A0A016TNR2"/>
<reference evidence="2" key="1">
    <citation type="journal article" date="2015" name="Nat. Genet.">
        <title>The genome and transcriptome of the zoonotic hookworm Ancylostoma ceylanicum identify infection-specific gene families.</title>
        <authorList>
            <person name="Schwarz E.M."/>
            <person name="Hu Y."/>
            <person name="Antoshechkin I."/>
            <person name="Miller M.M."/>
            <person name="Sternberg P.W."/>
            <person name="Aroian R.V."/>
        </authorList>
    </citation>
    <scope>NUCLEOTIDE SEQUENCE</scope>
    <source>
        <strain evidence="2">HY135</strain>
    </source>
</reference>
<proteinExistence type="predicted"/>
<dbReference type="InterPro" id="IPR015943">
    <property type="entry name" value="WD40/YVTN_repeat-like_dom_sf"/>
</dbReference>
<dbReference type="GO" id="GO:0032040">
    <property type="term" value="C:small-subunit processome"/>
    <property type="evidence" value="ECO:0007669"/>
    <property type="project" value="TreeGrafter"/>
</dbReference>
<keyword evidence="2" id="KW-1185">Reference proteome</keyword>
<dbReference type="InterPro" id="IPR046351">
    <property type="entry name" value="UTP4"/>
</dbReference>
<evidence type="ECO:0008006" key="3">
    <source>
        <dbReference type="Google" id="ProtNLM"/>
    </source>
</evidence>
<dbReference type="SUPFAM" id="SSF50998">
    <property type="entry name" value="Quinoprotein alcohol dehydrogenase-like"/>
    <property type="match status" value="1"/>
</dbReference>
<organism evidence="1 2">
    <name type="scientific">Ancylostoma ceylanicum</name>
    <dbReference type="NCBI Taxonomy" id="53326"/>
    <lineage>
        <taxon>Eukaryota</taxon>
        <taxon>Metazoa</taxon>
        <taxon>Ecdysozoa</taxon>
        <taxon>Nematoda</taxon>
        <taxon>Chromadorea</taxon>
        <taxon>Rhabditida</taxon>
        <taxon>Rhabditina</taxon>
        <taxon>Rhabditomorpha</taxon>
        <taxon>Strongyloidea</taxon>
        <taxon>Ancylostomatidae</taxon>
        <taxon>Ancylostomatinae</taxon>
        <taxon>Ancylostoma</taxon>
    </lineage>
</organism>
<dbReference type="Gene3D" id="2.130.10.10">
    <property type="entry name" value="YVTN repeat-like/Quinoprotein amine dehydrogenase"/>
    <property type="match status" value="1"/>
</dbReference>
<gene>
    <name evidence="1" type="primary">Acey_s0086.g1898</name>
    <name evidence="1" type="synonym">Acey-K05C4.5</name>
    <name evidence="1" type="ORF">Y032_0086g1898</name>
</gene>
<dbReference type="PANTHER" id="PTHR44163:SF1">
    <property type="entry name" value="U3 SMALL NUCLEOLAR RNA-ASSOCIATED PROTEIN 4 HOMOLOG"/>
    <property type="match status" value="1"/>
</dbReference>
<sequence length="701" mass="76354">MEVEKRRDVRIEGKTVHSMAIHEGMGKLVVSRKNGAKIKDKVVGVDKSRHVGCATHSTSSEHRRGVECAPLVPIYGPRGWMAWLATGAIEPSTVCVRSQPRTTAPHAPEITHYSSDDVIEQYNVLCGWLCVHEKVICPDNGGIESVCFVGDRILCTHLNGSVTIADPHSDSIRRVQICPSPLWSSCAIDATHAAFVSHSASLFILELNDYTVSTPLSLGIDQRLFSVCSQKDVISIGAMDSVFIVKNNAVARKMVVPRKEKRLPTIVWTTCFFNETIVASGDSRGVISFWNFNNGALLASLESHQSDILCLVMCEDRLHAAGVDPRIMSIKRIAANDFRIVQKRNGPVRDVRAMARFDDKIYAAGEDHSIFVAKDGCQVLMNQWNKLLTFGGPLVMSRGHCFVDLWTNGTSEQSNCKGAVVVKRQPVYLARVYCPEKKTLVTCDLSSDGKILALSSNESTTVYQLNMKGEGKLSLRNKLRTKPASAVKIHGECVLMATGDFEIWVASVKGEEPQLVLEQPGCGGVSQLVVSECGKFAAVITTRLQVFVIDLKSKESRLLRVSLPIDVAFTDGESLFVLCATAGFGEPSAAAKVLHEFPKNGGPSRRSASTVDLFGAPGYRAVSITPGPGDQLVVVASDGQWVLIDKTRSSVQGPIAPPSRRPSAAVPSTLHFRSRKRVCACRLQASEPTTAPFKLKKFGQQ</sequence>
<dbReference type="GO" id="GO:0034455">
    <property type="term" value="C:t-UTP complex"/>
    <property type="evidence" value="ECO:0007669"/>
    <property type="project" value="TreeGrafter"/>
</dbReference>
<evidence type="ECO:0000313" key="1">
    <source>
        <dbReference type="EMBL" id="EYC04634.1"/>
    </source>
</evidence>
<protein>
    <recommendedName>
        <fullName evidence="3">WD domain, G-beta repeat protein</fullName>
    </recommendedName>
</protein>
<dbReference type="PANTHER" id="PTHR44163">
    <property type="entry name" value="U3 SMALL NUCLEOLAR RNA-ASSOCIATED PROTEIN 4 HOMOLOG"/>
    <property type="match status" value="1"/>
</dbReference>
<name>A0A016TNR2_9BILA</name>
<dbReference type="GO" id="GO:0003723">
    <property type="term" value="F:RNA binding"/>
    <property type="evidence" value="ECO:0007669"/>
    <property type="project" value="TreeGrafter"/>
</dbReference>